<name>A0AAN8D2M7_9TELE</name>
<evidence type="ECO:0000313" key="3">
    <source>
        <dbReference type="Proteomes" id="UP001335648"/>
    </source>
</evidence>
<keyword evidence="1" id="KW-0732">Signal</keyword>
<protein>
    <recommendedName>
        <fullName evidence="4">Kisspeptin 1</fullName>
    </recommendedName>
</protein>
<evidence type="ECO:0000256" key="1">
    <source>
        <dbReference type="SAM" id="SignalP"/>
    </source>
</evidence>
<comment type="caution">
    <text evidence="2">The sequence shown here is derived from an EMBL/GenBank/DDBJ whole genome shotgun (WGS) entry which is preliminary data.</text>
</comment>
<reference evidence="2 3" key="1">
    <citation type="journal article" date="2023" name="Mol. Biol. Evol.">
        <title>Genomics of Secondarily Temperate Adaptation in the Only Non-Antarctic Icefish.</title>
        <authorList>
            <person name="Rivera-Colon A.G."/>
            <person name="Rayamajhi N."/>
            <person name="Minhas B.F."/>
            <person name="Madrigal G."/>
            <person name="Bilyk K.T."/>
            <person name="Yoon V."/>
            <person name="Hune M."/>
            <person name="Gregory S."/>
            <person name="Cheng C.H.C."/>
            <person name="Catchen J.M."/>
        </authorList>
    </citation>
    <scope>NUCLEOTIDE SEQUENCE [LARGE SCALE GENOMIC DNA]</scope>
    <source>
        <strain evidence="2">JC2023a</strain>
    </source>
</reference>
<proteinExistence type="predicted"/>
<feature type="signal peptide" evidence="1">
    <location>
        <begin position="1"/>
        <end position="19"/>
    </location>
</feature>
<gene>
    <name evidence="2" type="ORF">CesoFtcFv8_001754</name>
</gene>
<dbReference type="EMBL" id="JAULUE010002047">
    <property type="protein sequence ID" value="KAK5911818.1"/>
    <property type="molecule type" value="Genomic_DNA"/>
</dbReference>
<sequence length="107" mass="11955">MPRLIVMLMMASLSTDVYTTISLESPYSEDKAILKALRDLSHASILSSAKTSGNIPFGKVHSADGRFHGTGWWISKVLLPQITGKRQDMSSYNFNSFGLRYGKRQEN</sequence>
<dbReference type="AlphaFoldDB" id="A0AAN8D2M7"/>
<feature type="chain" id="PRO_5042990396" description="Kisspeptin 1" evidence="1">
    <location>
        <begin position="20"/>
        <end position="107"/>
    </location>
</feature>
<accession>A0AAN8D2M7</accession>
<evidence type="ECO:0000313" key="2">
    <source>
        <dbReference type="EMBL" id="KAK5911818.1"/>
    </source>
</evidence>
<organism evidence="2 3">
    <name type="scientific">Champsocephalus esox</name>
    <name type="common">pike icefish</name>
    <dbReference type="NCBI Taxonomy" id="159716"/>
    <lineage>
        <taxon>Eukaryota</taxon>
        <taxon>Metazoa</taxon>
        <taxon>Chordata</taxon>
        <taxon>Craniata</taxon>
        <taxon>Vertebrata</taxon>
        <taxon>Euteleostomi</taxon>
        <taxon>Actinopterygii</taxon>
        <taxon>Neopterygii</taxon>
        <taxon>Teleostei</taxon>
        <taxon>Neoteleostei</taxon>
        <taxon>Acanthomorphata</taxon>
        <taxon>Eupercaria</taxon>
        <taxon>Perciformes</taxon>
        <taxon>Notothenioidei</taxon>
        <taxon>Channichthyidae</taxon>
        <taxon>Champsocephalus</taxon>
    </lineage>
</organism>
<keyword evidence="3" id="KW-1185">Reference proteome</keyword>
<evidence type="ECO:0008006" key="4">
    <source>
        <dbReference type="Google" id="ProtNLM"/>
    </source>
</evidence>
<dbReference type="Proteomes" id="UP001335648">
    <property type="component" value="Unassembled WGS sequence"/>
</dbReference>